<sequence>MSAVELNHPPPPKKLLHRRQSFRDIQSSISKMNPELVKTVIESGKRPLHAAHYPPFSFSMPATTPLTIFYNGIVTVFHVSPLQAETVMKFAYRKETPASPSHKVQILNQEKLDFDESSSDLPIARKRSLQRFLKKRKGRMNLGSPY</sequence>
<proteinExistence type="predicted"/>
<keyword evidence="2" id="KW-1185">Reference proteome</keyword>
<dbReference type="Proteomes" id="UP001056120">
    <property type="component" value="Linkage Group LG21"/>
</dbReference>
<reference evidence="2" key="1">
    <citation type="journal article" date="2022" name="Mol. Ecol. Resour.">
        <title>The genomes of chicory, endive, great burdock and yacon provide insights into Asteraceae palaeo-polyploidization history and plant inulin production.</title>
        <authorList>
            <person name="Fan W."/>
            <person name="Wang S."/>
            <person name="Wang H."/>
            <person name="Wang A."/>
            <person name="Jiang F."/>
            <person name="Liu H."/>
            <person name="Zhao H."/>
            <person name="Xu D."/>
            <person name="Zhang Y."/>
        </authorList>
    </citation>
    <scope>NUCLEOTIDE SEQUENCE [LARGE SCALE GENOMIC DNA]</scope>
    <source>
        <strain evidence="2">cv. Yunnan</strain>
    </source>
</reference>
<organism evidence="1 2">
    <name type="scientific">Smallanthus sonchifolius</name>
    <dbReference type="NCBI Taxonomy" id="185202"/>
    <lineage>
        <taxon>Eukaryota</taxon>
        <taxon>Viridiplantae</taxon>
        <taxon>Streptophyta</taxon>
        <taxon>Embryophyta</taxon>
        <taxon>Tracheophyta</taxon>
        <taxon>Spermatophyta</taxon>
        <taxon>Magnoliopsida</taxon>
        <taxon>eudicotyledons</taxon>
        <taxon>Gunneridae</taxon>
        <taxon>Pentapetalae</taxon>
        <taxon>asterids</taxon>
        <taxon>campanulids</taxon>
        <taxon>Asterales</taxon>
        <taxon>Asteraceae</taxon>
        <taxon>Asteroideae</taxon>
        <taxon>Heliantheae alliance</taxon>
        <taxon>Millerieae</taxon>
        <taxon>Smallanthus</taxon>
    </lineage>
</organism>
<reference evidence="1 2" key="2">
    <citation type="journal article" date="2022" name="Mol. Ecol. Resour.">
        <title>The genomes of chicory, endive, great burdock and yacon provide insights into Asteraceae paleo-polyploidization history and plant inulin production.</title>
        <authorList>
            <person name="Fan W."/>
            <person name="Wang S."/>
            <person name="Wang H."/>
            <person name="Wang A."/>
            <person name="Jiang F."/>
            <person name="Liu H."/>
            <person name="Zhao H."/>
            <person name="Xu D."/>
            <person name="Zhang Y."/>
        </authorList>
    </citation>
    <scope>NUCLEOTIDE SEQUENCE [LARGE SCALE GENOMIC DNA]</scope>
    <source>
        <strain evidence="2">cv. Yunnan</strain>
        <tissue evidence="1">Leaves</tissue>
    </source>
</reference>
<accession>A0ACB9C9C7</accession>
<protein>
    <submittedName>
        <fullName evidence="1">Uncharacterized protein</fullName>
    </submittedName>
</protein>
<evidence type="ECO:0000313" key="1">
    <source>
        <dbReference type="EMBL" id="KAI3730788.1"/>
    </source>
</evidence>
<evidence type="ECO:0000313" key="2">
    <source>
        <dbReference type="Proteomes" id="UP001056120"/>
    </source>
</evidence>
<comment type="caution">
    <text evidence="1">The sequence shown here is derived from an EMBL/GenBank/DDBJ whole genome shotgun (WGS) entry which is preliminary data.</text>
</comment>
<dbReference type="EMBL" id="CM042038">
    <property type="protein sequence ID" value="KAI3730788.1"/>
    <property type="molecule type" value="Genomic_DNA"/>
</dbReference>
<gene>
    <name evidence="1" type="ORF">L1987_61965</name>
</gene>
<name>A0ACB9C9C7_9ASTR</name>